<dbReference type="EMBL" id="BQNB010015802">
    <property type="protein sequence ID" value="GJT44313.1"/>
    <property type="molecule type" value="Genomic_DNA"/>
</dbReference>
<protein>
    <submittedName>
        <fullName evidence="2">Uncharacterized protein</fullName>
    </submittedName>
</protein>
<reference evidence="2" key="1">
    <citation type="journal article" date="2022" name="Int. J. Mol. Sci.">
        <title>Draft Genome of Tanacetum Coccineum: Genomic Comparison of Closely Related Tanacetum-Family Plants.</title>
        <authorList>
            <person name="Yamashiro T."/>
            <person name="Shiraishi A."/>
            <person name="Nakayama K."/>
            <person name="Satake H."/>
        </authorList>
    </citation>
    <scope>NUCLEOTIDE SEQUENCE</scope>
</reference>
<feature type="transmembrane region" description="Helical" evidence="1">
    <location>
        <begin position="15"/>
        <end position="40"/>
    </location>
</feature>
<proteinExistence type="predicted"/>
<sequence>MCGAVLVGGSQVSSIWVSVVLLLLLLVLVVAEMVVSAGFLETDQVNRSMEKTYAVAALIQLDMLQGMVNFVMLLSHPQISLQRKTGFGIVTSWREEDLIREIDLYMPTYQCRLLILRKMEHLRKTLLKCQHKVGEFIGFVV</sequence>
<comment type="caution">
    <text evidence="2">The sequence shown here is derived from an EMBL/GenBank/DDBJ whole genome shotgun (WGS) entry which is preliminary data.</text>
</comment>
<keyword evidence="3" id="KW-1185">Reference proteome</keyword>
<reference evidence="2" key="2">
    <citation type="submission" date="2022-01" db="EMBL/GenBank/DDBJ databases">
        <authorList>
            <person name="Yamashiro T."/>
            <person name="Shiraishi A."/>
            <person name="Satake H."/>
            <person name="Nakayama K."/>
        </authorList>
    </citation>
    <scope>NUCLEOTIDE SEQUENCE</scope>
</reference>
<organism evidence="2 3">
    <name type="scientific">Tanacetum coccineum</name>
    <dbReference type="NCBI Taxonomy" id="301880"/>
    <lineage>
        <taxon>Eukaryota</taxon>
        <taxon>Viridiplantae</taxon>
        <taxon>Streptophyta</taxon>
        <taxon>Embryophyta</taxon>
        <taxon>Tracheophyta</taxon>
        <taxon>Spermatophyta</taxon>
        <taxon>Magnoliopsida</taxon>
        <taxon>eudicotyledons</taxon>
        <taxon>Gunneridae</taxon>
        <taxon>Pentapetalae</taxon>
        <taxon>asterids</taxon>
        <taxon>campanulids</taxon>
        <taxon>Asterales</taxon>
        <taxon>Asteraceae</taxon>
        <taxon>Asteroideae</taxon>
        <taxon>Anthemideae</taxon>
        <taxon>Anthemidinae</taxon>
        <taxon>Tanacetum</taxon>
    </lineage>
</organism>
<dbReference type="Proteomes" id="UP001151760">
    <property type="component" value="Unassembled WGS sequence"/>
</dbReference>
<accession>A0ABQ5E0J5</accession>
<keyword evidence="1" id="KW-0812">Transmembrane</keyword>
<name>A0ABQ5E0J5_9ASTR</name>
<evidence type="ECO:0000313" key="3">
    <source>
        <dbReference type="Proteomes" id="UP001151760"/>
    </source>
</evidence>
<evidence type="ECO:0000313" key="2">
    <source>
        <dbReference type="EMBL" id="GJT44313.1"/>
    </source>
</evidence>
<evidence type="ECO:0000256" key="1">
    <source>
        <dbReference type="SAM" id="Phobius"/>
    </source>
</evidence>
<gene>
    <name evidence="2" type="ORF">Tco_0953028</name>
</gene>
<keyword evidence="1" id="KW-0472">Membrane</keyword>
<keyword evidence="1" id="KW-1133">Transmembrane helix</keyword>